<gene>
    <name evidence="10" type="primary">yjjP</name>
    <name evidence="10" type="ORF">SAMEA4475696_01448</name>
</gene>
<feature type="transmembrane region" description="Helical" evidence="7">
    <location>
        <begin position="373"/>
        <end position="392"/>
    </location>
</feature>
<feature type="transmembrane region" description="Helical" evidence="7">
    <location>
        <begin position="136"/>
        <end position="153"/>
    </location>
</feature>
<keyword evidence="4 7" id="KW-1133">Transmembrane helix</keyword>
<dbReference type="AlphaFoldDB" id="A0A239VJ24"/>
<dbReference type="InterPro" id="IPR050539">
    <property type="entry name" value="ThrE_Dicarb/AminoAcid_Exp"/>
</dbReference>
<dbReference type="InterPro" id="IPR024528">
    <property type="entry name" value="ThrE_2"/>
</dbReference>
<evidence type="ECO:0000256" key="5">
    <source>
        <dbReference type="ARBA" id="ARBA00023136"/>
    </source>
</evidence>
<proteinExistence type="inferred from homology"/>
<reference evidence="10 11" key="1">
    <citation type="submission" date="2017-06" db="EMBL/GenBank/DDBJ databases">
        <authorList>
            <consortium name="Pathogen Informatics"/>
        </authorList>
    </citation>
    <scope>NUCLEOTIDE SEQUENCE [LARGE SCALE GENOMIC DNA]</scope>
    <source>
        <strain evidence="10 11">NCTC13039</strain>
    </source>
</reference>
<evidence type="ECO:0000256" key="7">
    <source>
        <dbReference type="SAM" id="Phobius"/>
    </source>
</evidence>
<dbReference type="EMBL" id="LT906453">
    <property type="protein sequence ID" value="SNV22217.1"/>
    <property type="molecule type" value="Genomic_DNA"/>
</dbReference>
<feature type="transmembrane region" description="Helical" evidence="7">
    <location>
        <begin position="159"/>
        <end position="178"/>
    </location>
</feature>
<dbReference type="GO" id="GO:0022857">
    <property type="term" value="F:transmembrane transporter activity"/>
    <property type="evidence" value="ECO:0007669"/>
    <property type="project" value="InterPro"/>
</dbReference>
<dbReference type="KEGG" id="dco:SAMEA4475696_1448"/>
<evidence type="ECO:0000256" key="1">
    <source>
        <dbReference type="ARBA" id="ARBA00004651"/>
    </source>
</evidence>
<feature type="transmembrane region" description="Helical" evidence="7">
    <location>
        <begin position="222"/>
        <end position="242"/>
    </location>
</feature>
<evidence type="ECO:0000256" key="6">
    <source>
        <dbReference type="ARBA" id="ARBA00034125"/>
    </source>
</evidence>
<feature type="transmembrane region" description="Helical" evidence="7">
    <location>
        <begin position="342"/>
        <end position="361"/>
    </location>
</feature>
<evidence type="ECO:0000256" key="4">
    <source>
        <dbReference type="ARBA" id="ARBA00022989"/>
    </source>
</evidence>
<evidence type="ECO:0000259" key="9">
    <source>
        <dbReference type="Pfam" id="PF12821"/>
    </source>
</evidence>
<evidence type="ECO:0000256" key="3">
    <source>
        <dbReference type="ARBA" id="ARBA00022692"/>
    </source>
</evidence>
<comment type="subcellular location">
    <subcellularLocation>
        <location evidence="1">Cell membrane</location>
        <topology evidence="1">Multi-pass membrane protein</topology>
    </subcellularLocation>
</comment>
<protein>
    <submittedName>
        <fullName evidence="10">Inner membrane protein YjjP</fullName>
    </submittedName>
</protein>
<dbReference type="InterPro" id="IPR010619">
    <property type="entry name" value="ThrE-like_N"/>
</dbReference>
<comment type="similarity">
    <text evidence="6">Belongs to the ThrE exporter (TC 2.A.79) family.</text>
</comment>
<dbReference type="STRING" id="1121387.GCA_000429885_02114"/>
<evidence type="ECO:0000256" key="2">
    <source>
        <dbReference type="ARBA" id="ARBA00022475"/>
    </source>
</evidence>
<accession>A0A239VJ24</accession>
<keyword evidence="3 7" id="KW-0812">Transmembrane</keyword>
<dbReference type="Pfam" id="PF12821">
    <property type="entry name" value="ThrE_2"/>
    <property type="match status" value="1"/>
</dbReference>
<dbReference type="Proteomes" id="UP000242637">
    <property type="component" value="Chromosome 1"/>
</dbReference>
<organism evidence="10 11">
    <name type="scientific">Dermatophilus congolensis</name>
    <dbReference type="NCBI Taxonomy" id="1863"/>
    <lineage>
        <taxon>Bacteria</taxon>
        <taxon>Bacillati</taxon>
        <taxon>Actinomycetota</taxon>
        <taxon>Actinomycetes</taxon>
        <taxon>Micrococcales</taxon>
        <taxon>Dermatophilaceae</taxon>
        <taxon>Dermatophilus</taxon>
    </lineage>
</organism>
<dbReference type="GO" id="GO:0005886">
    <property type="term" value="C:plasma membrane"/>
    <property type="evidence" value="ECO:0007669"/>
    <property type="project" value="UniProtKB-SubCell"/>
</dbReference>
<feature type="domain" description="Threonine/Serine exporter ThrE" evidence="9">
    <location>
        <begin position="300"/>
        <end position="422"/>
    </location>
</feature>
<feature type="transmembrane region" description="Helical" evidence="7">
    <location>
        <begin position="317"/>
        <end position="336"/>
    </location>
</feature>
<evidence type="ECO:0000313" key="10">
    <source>
        <dbReference type="EMBL" id="SNV22217.1"/>
    </source>
</evidence>
<dbReference type="PANTHER" id="PTHR34390">
    <property type="entry name" value="UPF0442 PROTEIN YJJB-RELATED"/>
    <property type="match status" value="1"/>
</dbReference>
<dbReference type="Pfam" id="PF06738">
    <property type="entry name" value="ThrE"/>
    <property type="match status" value="1"/>
</dbReference>
<name>A0A239VJ24_9MICO</name>
<keyword evidence="5 7" id="KW-0472">Membrane</keyword>
<evidence type="ECO:0000313" key="11">
    <source>
        <dbReference type="Proteomes" id="UP000242637"/>
    </source>
</evidence>
<feature type="domain" description="Threonine/serine exporter-like N-terminal" evidence="8">
    <location>
        <begin position="30"/>
        <end position="272"/>
    </location>
</feature>
<sequence length="442" mass="45204">MQAVAKMVRREVFSVGEPVSAAHALGEDVRVVLRLGSHLAAAGTGSYRVRQAMRQVAAALGIEHLDASITTTFIALTARRGEEFRTVVREISSVGVDAGRIAGLERVAAQVRPGVTAAEVDARITAVQRGVRRWGVFPRSAAAGVGCAAFALLNGFGVWDAVAVVGSAALGQAVRMLLTRRHVAPLGVVGACSAVSCLVFLAVATGLTALTGVEGITPGAGLVTAVLYLVPGFPLYTGLLDLAHQDLLAGAGRLLYAGTVVVTSGGVVWFLASITGVAPAVPTPHELGLVASVLLWGVGGFVGVAAFAMLFDARLRIVFLAGAIGAAANLTRMALVFFAVPAQTACFTAGLVIGLLAAVAAKLGQVPRITVSVPAAIIMVPGTLMYRALYHLNAGAMSECVSETAHVALLLISIGAGLGLARLCTDPAWTFDHRPARAAAAK</sequence>
<feature type="transmembrane region" description="Helical" evidence="7">
    <location>
        <begin position="404"/>
        <end position="424"/>
    </location>
</feature>
<evidence type="ECO:0000259" key="8">
    <source>
        <dbReference type="Pfam" id="PF06738"/>
    </source>
</evidence>
<feature type="transmembrane region" description="Helical" evidence="7">
    <location>
        <begin position="185"/>
        <end position="210"/>
    </location>
</feature>
<keyword evidence="2" id="KW-1003">Cell membrane</keyword>
<dbReference type="GO" id="GO:0015744">
    <property type="term" value="P:succinate transport"/>
    <property type="evidence" value="ECO:0007669"/>
    <property type="project" value="TreeGrafter"/>
</dbReference>
<feature type="transmembrane region" description="Helical" evidence="7">
    <location>
        <begin position="254"/>
        <end position="281"/>
    </location>
</feature>
<feature type="transmembrane region" description="Helical" evidence="7">
    <location>
        <begin position="287"/>
        <end position="310"/>
    </location>
</feature>
<keyword evidence="11" id="KW-1185">Reference proteome</keyword>
<dbReference type="PANTHER" id="PTHR34390:SF2">
    <property type="entry name" value="SUCCINATE TRANSPORTER SUBUNIT YJJP-RELATED"/>
    <property type="match status" value="1"/>
</dbReference>